<dbReference type="AlphaFoldDB" id="A0A6A6UVY0"/>
<organism evidence="3 4">
    <name type="scientific">Sporormia fimetaria CBS 119925</name>
    <dbReference type="NCBI Taxonomy" id="1340428"/>
    <lineage>
        <taxon>Eukaryota</taxon>
        <taxon>Fungi</taxon>
        <taxon>Dikarya</taxon>
        <taxon>Ascomycota</taxon>
        <taxon>Pezizomycotina</taxon>
        <taxon>Dothideomycetes</taxon>
        <taxon>Pleosporomycetidae</taxon>
        <taxon>Pleosporales</taxon>
        <taxon>Sporormiaceae</taxon>
        <taxon>Sporormia</taxon>
    </lineage>
</organism>
<keyword evidence="2" id="KW-0472">Membrane</keyword>
<evidence type="ECO:0000256" key="1">
    <source>
        <dbReference type="SAM" id="MobiDB-lite"/>
    </source>
</evidence>
<name>A0A6A6UVY0_9PLEO</name>
<evidence type="ECO:0000313" key="4">
    <source>
        <dbReference type="Proteomes" id="UP000799440"/>
    </source>
</evidence>
<keyword evidence="4" id="KW-1185">Reference proteome</keyword>
<gene>
    <name evidence="3" type="ORF">M011DRAFT_490687</name>
</gene>
<dbReference type="Proteomes" id="UP000799440">
    <property type="component" value="Unassembled WGS sequence"/>
</dbReference>
<sequence>MAPILGSSSASPGLSSKTIIAIVFAAFVPLLLITIFASYCLCCYGRRSCCCGRKKETQPTPSQLEEKASGRTLLRHKRSVGSTGSGGTTSGSSDFSEKRSSSSLSDPPRVPEAARQKEARGFALAVFIVWAQRICRTLQGTLLSLPFEKTKDPQSRDEDIELGTFVNAPEPRLSARDPPPVQAPPSQASQASRDAAVVTVHGPWQDAAQAISVSTYLAKVQDKVFDLESPYLALGRCGTVYMAPAPRHREAEWASSLASCDVLDDREREMYELQELEF</sequence>
<accession>A0A6A6UVY0</accession>
<evidence type="ECO:0000313" key="3">
    <source>
        <dbReference type="EMBL" id="KAF2742295.1"/>
    </source>
</evidence>
<feature type="region of interest" description="Disordered" evidence="1">
    <location>
        <begin position="54"/>
        <end position="113"/>
    </location>
</feature>
<proteinExistence type="predicted"/>
<reference evidence="3" key="1">
    <citation type="journal article" date="2020" name="Stud. Mycol.">
        <title>101 Dothideomycetes genomes: a test case for predicting lifestyles and emergence of pathogens.</title>
        <authorList>
            <person name="Haridas S."/>
            <person name="Albert R."/>
            <person name="Binder M."/>
            <person name="Bloem J."/>
            <person name="Labutti K."/>
            <person name="Salamov A."/>
            <person name="Andreopoulos B."/>
            <person name="Baker S."/>
            <person name="Barry K."/>
            <person name="Bills G."/>
            <person name="Bluhm B."/>
            <person name="Cannon C."/>
            <person name="Castanera R."/>
            <person name="Culley D."/>
            <person name="Daum C."/>
            <person name="Ezra D."/>
            <person name="Gonzalez J."/>
            <person name="Henrissat B."/>
            <person name="Kuo A."/>
            <person name="Liang C."/>
            <person name="Lipzen A."/>
            <person name="Lutzoni F."/>
            <person name="Magnuson J."/>
            <person name="Mondo S."/>
            <person name="Nolan M."/>
            <person name="Ohm R."/>
            <person name="Pangilinan J."/>
            <person name="Park H.-J."/>
            <person name="Ramirez L."/>
            <person name="Alfaro M."/>
            <person name="Sun H."/>
            <person name="Tritt A."/>
            <person name="Yoshinaga Y."/>
            <person name="Zwiers L.-H."/>
            <person name="Turgeon B."/>
            <person name="Goodwin S."/>
            <person name="Spatafora J."/>
            <person name="Crous P."/>
            <person name="Grigoriev I."/>
        </authorList>
    </citation>
    <scope>NUCLEOTIDE SEQUENCE</scope>
    <source>
        <strain evidence="3">CBS 119925</strain>
    </source>
</reference>
<keyword evidence="2" id="KW-0812">Transmembrane</keyword>
<evidence type="ECO:0000256" key="2">
    <source>
        <dbReference type="SAM" id="Phobius"/>
    </source>
</evidence>
<dbReference type="EMBL" id="MU006611">
    <property type="protein sequence ID" value="KAF2742295.1"/>
    <property type="molecule type" value="Genomic_DNA"/>
</dbReference>
<keyword evidence="2" id="KW-1133">Transmembrane helix</keyword>
<feature type="region of interest" description="Disordered" evidence="1">
    <location>
        <begin position="169"/>
        <end position="191"/>
    </location>
</feature>
<feature type="transmembrane region" description="Helical" evidence="2">
    <location>
        <begin position="20"/>
        <end position="45"/>
    </location>
</feature>
<protein>
    <submittedName>
        <fullName evidence="3">Uncharacterized protein</fullName>
    </submittedName>
</protein>